<dbReference type="InterPro" id="IPR029151">
    <property type="entry name" value="Sensor-like_sf"/>
</dbReference>
<dbReference type="InterPro" id="IPR001789">
    <property type="entry name" value="Sig_transdc_resp-reg_receiver"/>
</dbReference>
<dbReference type="InterPro" id="IPR011006">
    <property type="entry name" value="CheY-like_superfamily"/>
</dbReference>
<dbReference type="Pfam" id="PF00512">
    <property type="entry name" value="HisKA"/>
    <property type="match status" value="1"/>
</dbReference>
<dbReference type="CDD" id="cd17580">
    <property type="entry name" value="REC_2_DhkD-like"/>
    <property type="match status" value="1"/>
</dbReference>
<comment type="catalytic activity">
    <reaction evidence="1">
        <text>ATP + protein L-histidine = ADP + protein N-phospho-L-histidine.</text>
        <dbReference type="EC" id="2.7.13.3"/>
    </reaction>
</comment>
<dbReference type="InterPro" id="IPR033479">
    <property type="entry name" value="dCache_1"/>
</dbReference>
<dbReference type="SMART" id="SM00388">
    <property type="entry name" value="HisKA"/>
    <property type="match status" value="1"/>
</dbReference>
<protein>
    <recommendedName>
        <fullName evidence="3">histidine kinase</fullName>
        <ecNumber evidence="3">2.7.13.3</ecNumber>
    </recommendedName>
</protein>
<dbReference type="Pfam" id="PF02518">
    <property type="entry name" value="HATPase_c"/>
    <property type="match status" value="1"/>
</dbReference>
<evidence type="ECO:0000256" key="5">
    <source>
        <dbReference type="ARBA" id="ARBA00022553"/>
    </source>
</evidence>
<feature type="domain" description="Response regulatory" evidence="14">
    <location>
        <begin position="609"/>
        <end position="725"/>
    </location>
</feature>
<dbReference type="PROSITE" id="PS50109">
    <property type="entry name" value="HIS_KIN"/>
    <property type="match status" value="1"/>
</dbReference>
<dbReference type="Proteomes" id="UP000009026">
    <property type="component" value="Chromosome"/>
</dbReference>
<dbReference type="SUPFAM" id="SSF52172">
    <property type="entry name" value="CheY-like"/>
    <property type="match status" value="1"/>
</dbReference>
<keyword evidence="10 12" id="KW-0472">Membrane</keyword>
<dbReference type="CDD" id="cd00082">
    <property type="entry name" value="HisKA"/>
    <property type="match status" value="1"/>
</dbReference>
<dbReference type="EMBL" id="CP012109">
    <property type="protein sequence ID" value="AKQ66965.1"/>
    <property type="molecule type" value="Genomic_DNA"/>
</dbReference>
<dbReference type="Gene3D" id="3.40.50.2300">
    <property type="match status" value="1"/>
</dbReference>
<evidence type="ECO:0000256" key="11">
    <source>
        <dbReference type="PROSITE-ProRule" id="PRU00169"/>
    </source>
</evidence>
<dbReference type="SUPFAM" id="SSF103190">
    <property type="entry name" value="Sensory domain-like"/>
    <property type="match status" value="1"/>
</dbReference>
<keyword evidence="6 15" id="KW-0808">Transferase</keyword>
<accession>A0A0H4X034</accession>
<dbReference type="PRINTS" id="PR00344">
    <property type="entry name" value="BCTRLSENSOR"/>
</dbReference>
<dbReference type="SUPFAM" id="SSF47384">
    <property type="entry name" value="Homodimeric domain of signal transducing histidine kinase"/>
    <property type="match status" value="1"/>
</dbReference>
<dbReference type="InterPro" id="IPR003594">
    <property type="entry name" value="HATPase_dom"/>
</dbReference>
<dbReference type="Gene3D" id="1.10.287.130">
    <property type="match status" value="1"/>
</dbReference>
<evidence type="ECO:0000256" key="2">
    <source>
        <dbReference type="ARBA" id="ARBA00004651"/>
    </source>
</evidence>
<reference evidence="15 16" key="1">
    <citation type="journal article" date="2016" name="PLoS ONE">
        <title>Complete Genome Sequence and Comparative Genomics of a Novel Myxobacterium Myxococcus hansupus.</title>
        <authorList>
            <person name="Sharma G."/>
            <person name="Narwani T."/>
            <person name="Subramanian S."/>
        </authorList>
    </citation>
    <scope>NUCLEOTIDE SEQUENCE [LARGE SCALE GENOMIC DNA]</scope>
    <source>
        <strain evidence="16">mixupus</strain>
    </source>
</reference>
<dbReference type="STRING" id="1297742.A176_003877"/>
<dbReference type="InterPro" id="IPR036890">
    <property type="entry name" value="HATPase_C_sf"/>
</dbReference>
<evidence type="ECO:0000259" key="13">
    <source>
        <dbReference type="PROSITE" id="PS50109"/>
    </source>
</evidence>
<dbReference type="eggNOG" id="COG0784">
    <property type="taxonomic scope" value="Bacteria"/>
</dbReference>
<dbReference type="Gene3D" id="3.30.450.20">
    <property type="entry name" value="PAS domain"/>
    <property type="match status" value="2"/>
</dbReference>
<dbReference type="GO" id="GO:0000155">
    <property type="term" value="F:phosphorelay sensor kinase activity"/>
    <property type="evidence" value="ECO:0007669"/>
    <property type="project" value="InterPro"/>
</dbReference>
<evidence type="ECO:0000256" key="8">
    <source>
        <dbReference type="ARBA" id="ARBA00022777"/>
    </source>
</evidence>
<dbReference type="RefSeq" id="WP_002640525.1">
    <property type="nucleotide sequence ID" value="NZ_CP012109.1"/>
</dbReference>
<dbReference type="FunFam" id="3.30.565.10:FF:000006">
    <property type="entry name" value="Sensor histidine kinase WalK"/>
    <property type="match status" value="1"/>
</dbReference>
<dbReference type="Pfam" id="PF02743">
    <property type="entry name" value="dCache_1"/>
    <property type="match status" value="1"/>
</dbReference>
<keyword evidence="5 11" id="KW-0597">Phosphoprotein</keyword>
<dbReference type="SUPFAM" id="SSF55874">
    <property type="entry name" value="ATPase domain of HSP90 chaperone/DNA topoisomerase II/histidine kinase"/>
    <property type="match status" value="1"/>
</dbReference>
<evidence type="ECO:0000256" key="6">
    <source>
        <dbReference type="ARBA" id="ARBA00022679"/>
    </source>
</evidence>
<dbReference type="EC" id="2.7.13.3" evidence="3"/>
<feature type="transmembrane region" description="Helical" evidence="12">
    <location>
        <begin position="277"/>
        <end position="297"/>
    </location>
</feature>
<evidence type="ECO:0000259" key="14">
    <source>
        <dbReference type="PROSITE" id="PS50110"/>
    </source>
</evidence>
<keyword evidence="4" id="KW-1003">Cell membrane</keyword>
<dbReference type="SMART" id="SM00448">
    <property type="entry name" value="REC"/>
    <property type="match status" value="1"/>
</dbReference>
<dbReference type="KEGG" id="mym:A176_003877"/>
<dbReference type="OrthoDB" id="9768069at2"/>
<dbReference type="SMART" id="SM00387">
    <property type="entry name" value="HATPase_c"/>
    <property type="match status" value="1"/>
</dbReference>
<keyword evidence="7 12" id="KW-0812">Transmembrane</keyword>
<evidence type="ECO:0000313" key="15">
    <source>
        <dbReference type="EMBL" id="AKQ66965.1"/>
    </source>
</evidence>
<feature type="domain" description="Histidine kinase" evidence="13">
    <location>
        <begin position="375"/>
        <end position="590"/>
    </location>
</feature>
<keyword evidence="8" id="KW-0418">Kinase</keyword>
<dbReference type="InterPro" id="IPR003661">
    <property type="entry name" value="HisK_dim/P_dom"/>
</dbReference>
<dbReference type="CDD" id="cd18774">
    <property type="entry name" value="PDC2_HK_sensor"/>
    <property type="match status" value="1"/>
</dbReference>
<dbReference type="GO" id="GO:0008168">
    <property type="term" value="F:methyltransferase activity"/>
    <property type="evidence" value="ECO:0007669"/>
    <property type="project" value="UniProtKB-KW"/>
</dbReference>
<evidence type="ECO:0000256" key="1">
    <source>
        <dbReference type="ARBA" id="ARBA00000085"/>
    </source>
</evidence>
<dbReference type="Gene3D" id="3.30.565.10">
    <property type="entry name" value="Histidine kinase-like ATPase, C-terminal domain"/>
    <property type="match status" value="1"/>
</dbReference>
<dbReference type="GO" id="GO:0032259">
    <property type="term" value="P:methylation"/>
    <property type="evidence" value="ECO:0007669"/>
    <property type="project" value="UniProtKB-KW"/>
</dbReference>
<dbReference type="Pfam" id="PF00072">
    <property type="entry name" value="Response_reg"/>
    <property type="match status" value="1"/>
</dbReference>
<dbReference type="PANTHER" id="PTHR43547:SF2">
    <property type="entry name" value="HYBRID SIGNAL TRANSDUCTION HISTIDINE KINASE C"/>
    <property type="match status" value="1"/>
</dbReference>
<proteinExistence type="predicted"/>
<evidence type="ECO:0000256" key="4">
    <source>
        <dbReference type="ARBA" id="ARBA00022475"/>
    </source>
</evidence>
<evidence type="ECO:0000313" key="16">
    <source>
        <dbReference type="Proteomes" id="UP000009026"/>
    </source>
</evidence>
<sequence>MKSRSLRFYLGLLALGLLVPLVLFAAGVVSRFADSQREARAQGMRETARALALVVERELGQSVRALEVLSHSAPLAQGDLKTFYATCQSVVRTQEPWGSLSLLDVEGRTIFTTDQPFGTDLTAQVDDRPYVREVVATGQATISDFPYQRLHGPPTVVVAMPVRRQGVLSGVLVASYSMQHFDRLWDEQRIPQDWVGTLVDEDGIILSRSRARARYVGTKARAEYIEKIRAGREGFFASRTVDGMKSYAAFARLQLVPWTVSFSGPREVFKASVNQSLVALLIAGAGCCVIAAAWATWAGRRITHPLRDLARAARERPDSPDAFTSVGATGISELEDLRATLALTAAMVTEREEALRTKMTEAEAANRAKDQFLAMLGHELRNPLSAITHGVKVLAVTEDAASRERTRALVERQSFHLARLVDDLLDVERVSSGRILLQKGAMDLAECVRRAVAALESSGKTQAHRVELDVTPAWLQGDPSRLEQVASNLVSNALKYTPPGGLVRVVTREESGQVVLEVSDTGDGLSLELQERVFELFFQAERTLDRAQGGLGIGLTLVKRLVELHGGTVRARSEGVSKGSTFTVRLPRGHVEQTPAPAVSAPEASTGRHVLLVDDHEDSRLLVRELLELEGHTVSEAADGPSGLQTARSLRPDIVLLDIGLPGMDGYEVARALRGTEEGRGLVLIAVTGYGLEEDRRKALDAGFDEHLVKPVDLTRLRELLQLPLPAHRAQFTKPGQ</sequence>
<organism evidence="15 16">
    <name type="scientific">Pseudomyxococcus hansupus</name>
    <dbReference type="NCBI Taxonomy" id="1297742"/>
    <lineage>
        <taxon>Bacteria</taxon>
        <taxon>Pseudomonadati</taxon>
        <taxon>Myxococcota</taxon>
        <taxon>Myxococcia</taxon>
        <taxon>Myxococcales</taxon>
        <taxon>Cystobacterineae</taxon>
        <taxon>Myxococcaceae</taxon>
        <taxon>Pseudomyxococcus</taxon>
    </lineage>
</organism>
<evidence type="ECO:0000256" key="9">
    <source>
        <dbReference type="ARBA" id="ARBA00022989"/>
    </source>
</evidence>
<evidence type="ECO:0000256" key="7">
    <source>
        <dbReference type="ARBA" id="ARBA00022692"/>
    </source>
</evidence>
<comment type="subcellular location">
    <subcellularLocation>
        <location evidence="2">Cell membrane</location>
        <topology evidence="2">Multi-pass membrane protein</topology>
    </subcellularLocation>
</comment>
<dbReference type="InterPro" id="IPR036097">
    <property type="entry name" value="HisK_dim/P_sf"/>
</dbReference>
<dbReference type="PATRIC" id="fig|1297742.4.peg.3918"/>
<dbReference type="InterPro" id="IPR005467">
    <property type="entry name" value="His_kinase_dom"/>
</dbReference>
<keyword evidence="15" id="KW-0489">Methyltransferase</keyword>
<dbReference type="PANTHER" id="PTHR43547">
    <property type="entry name" value="TWO-COMPONENT HISTIDINE KINASE"/>
    <property type="match status" value="1"/>
</dbReference>
<evidence type="ECO:0000256" key="10">
    <source>
        <dbReference type="ARBA" id="ARBA00023136"/>
    </source>
</evidence>
<evidence type="ECO:0000256" key="3">
    <source>
        <dbReference type="ARBA" id="ARBA00012438"/>
    </source>
</evidence>
<keyword evidence="9 12" id="KW-1133">Transmembrane helix</keyword>
<dbReference type="AlphaFoldDB" id="A0A0H4X034"/>
<dbReference type="GO" id="GO:0005886">
    <property type="term" value="C:plasma membrane"/>
    <property type="evidence" value="ECO:0007669"/>
    <property type="project" value="UniProtKB-SubCell"/>
</dbReference>
<keyword evidence="16" id="KW-1185">Reference proteome</keyword>
<dbReference type="eggNOG" id="COG2205">
    <property type="taxonomic scope" value="Bacteria"/>
</dbReference>
<dbReference type="CDD" id="cd18773">
    <property type="entry name" value="PDC1_HK_sensor"/>
    <property type="match status" value="1"/>
</dbReference>
<dbReference type="PROSITE" id="PS50110">
    <property type="entry name" value="RESPONSE_REGULATORY"/>
    <property type="match status" value="1"/>
</dbReference>
<name>A0A0H4X034_9BACT</name>
<feature type="modified residue" description="4-aspartylphosphate" evidence="11">
    <location>
        <position position="658"/>
    </location>
</feature>
<gene>
    <name evidence="15" type="ORF">A176_003877</name>
</gene>
<dbReference type="InterPro" id="IPR004358">
    <property type="entry name" value="Sig_transdc_His_kin-like_C"/>
</dbReference>
<evidence type="ECO:0000256" key="12">
    <source>
        <dbReference type="SAM" id="Phobius"/>
    </source>
</evidence>